<accession>A0A3S3PLH2</accession>
<comment type="caution">
    <text evidence="7">The sequence shown here is derived from an EMBL/GenBank/DDBJ whole genome shotgun (WGS) entry which is preliminary data.</text>
</comment>
<dbReference type="InterPro" id="IPR036407">
    <property type="entry name" value="DM_DNA-bd_sf"/>
</dbReference>
<dbReference type="GO" id="GO:0043565">
    <property type="term" value="F:sequence-specific DNA binding"/>
    <property type="evidence" value="ECO:0007669"/>
    <property type="project" value="InterPro"/>
</dbReference>
<feature type="compositionally biased region" description="Low complexity" evidence="5">
    <location>
        <begin position="84"/>
        <end position="93"/>
    </location>
</feature>
<protein>
    <recommendedName>
        <fullName evidence="6">DM domain-containing protein</fullName>
    </recommendedName>
</protein>
<keyword evidence="2" id="KW-0862">Zinc</keyword>
<evidence type="ECO:0000313" key="7">
    <source>
        <dbReference type="EMBL" id="RWS15043.1"/>
    </source>
</evidence>
<keyword evidence="4" id="KW-0539">Nucleus</keyword>
<evidence type="ECO:0000256" key="5">
    <source>
        <dbReference type="SAM" id="MobiDB-lite"/>
    </source>
</evidence>
<proteinExistence type="predicted"/>
<dbReference type="SUPFAM" id="SSF82927">
    <property type="entry name" value="Cysteine-rich DNA binding domain, (DM domain)"/>
    <property type="match status" value="1"/>
</dbReference>
<dbReference type="AlphaFoldDB" id="A0A3S3PLH2"/>
<dbReference type="Pfam" id="PF00751">
    <property type="entry name" value="DM"/>
    <property type="match status" value="1"/>
</dbReference>
<evidence type="ECO:0000256" key="1">
    <source>
        <dbReference type="ARBA" id="ARBA00022723"/>
    </source>
</evidence>
<keyword evidence="3" id="KW-0238">DNA-binding</keyword>
<dbReference type="InterPro" id="IPR001275">
    <property type="entry name" value="DM_DNA-bd"/>
</dbReference>
<keyword evidence="1" id="KW-0479">Metal-binding</keyword>
<dbReference type="Proteomes" id="UP000285301">
    <property type="component" value="Unassembled WGS sequence"/>
</dbReference>
<sequence length="169" mass="18739">MAHTRDQQSVATVCRIMKAQSKNRKHPTCSRCRFHGIKDIRVLQHQCPYKNCTCSSCLLIKRSIIYRAQKNLDKNDDNSDEQPSSPSSISTGSSGCIASIGSAHLPLPLPNHGEMVAHSGPTSWVPSTTNSSISKQHSDYSKISDFQTLCVTFPDYSPSHLQTLFGEFR</sequence>
<reference evidence="7 8" key="1">
    <citation type="journal article" date="2018" name="Gigascience">
        <title>Genomes of trombidid mites reveal novel predicted allergens and laterally-transferred genes associated with secondary metabolism.</title>
        <authorList>
            <person name="Dong X."/>
            <person name="Chaisiri K."/>
            <person name="Xia D."/>
            <person name="Armstrong S.D."/>
            <person name="Fang Y."/>
            <person name="Donnelly M.J."/>
            <person name="Kadowaki T."/>
            <person name="McGarry J.W."/>
            <person name="Darby A.C."/>
            <person name="Makepeace B.L."/>
        </authorList>
    </citation>
    <scope>NUCLEOTIDE SEQUENCE [LARGE SCALE GENOMIC DNA]</scope>
    <source>
        <strain evidence="7">UoL-WK</strain>
    </source>
</reference>
<gene>
    <name evidence="7" type="ORF">B4U79_17923</name>
</gene>
<dbReference type="Gene3D" id="4.10.1040.10">
    <property type="entry name" value="DM DNA-binding domain"/>
    <property type="match status" value="1"/>
</dbReference>
<dbReference type="OrthoDB" id="6514635at2759"/>
<name>A0A3S3PLH2_9ACAR</name>
<feature type="domain" description="DM" evidence="6">
    <location>
        <begin position="25"/>
        <end position="69"/>
    </location>
</feature>
<dbReference type="EMBL" id="NCKU01000561">
    <property type="protein sequence ID" value="RWS15043.1"/>
    <property type="molecule type" value="Genomic_DNA"/>
</dbReference>
<evidence type="ECO:0000313" key="8">
    <source>
        <dbReference type="Proteomes" id="UP000285301"/>
    </source>
</evidence>
<dbReference type="STRING" id="1965070.A0A3S3PLH2"/>
<keyword evidence="8" id="KW-1185">Reference proteome</keyword>
<dbReference type="GO" id="GO:0046872">
    <property type="term" value="F:metal ion binding"/>
    <property type="evidence" value="ECO:0007669"/>
    <property type="project" value="UniProtKB-KW"/>
</dbReference>
<evidence type="ECO:0000259" key="6">
    <source>
        <dbReference type="Pfam" id="PF00751"/>
    </source>
</evidence>
<organism evidence="7 8">
    <name type="scientific">Dinothrombium tinctorium</name>
    <dbReference type="NCBI Taxonomy" id="1965070"/>
    <lineage>
        <taxon>Eukaryota</taxon>
        <taxon>Metazoa</taxon>
        <taxon>Ecdysozoa</taxon>
        <taxon>Arthropoda</taxon>
        <taxon>Chelicerata</taxon>
        <taxon>Arachnida</taxon>
        <taxon>Acari</taxon>
        <taxon>Acariformes</taxon>
        <taxon>Trombidiformes</taxon>
        <taxon>Prostigmata</taxon>
        <taxon>Anystina</taxon>
        <taxon>Parasitengona</taxon>
        <taxon>Trombidioidea</taxon>
        <taxon>Trombidiidae</taxon>
        <taxon>Dinothrombium</taxon>
    </lineage>
</organism>
<feature type="region of interest" description="Disordered" evidence="5">
    <location>
        <begin position="73"/>
        <end position="93"/>
    </location>
</feature>
<evidence type="ECO:0000256" key="3">
    <source>
        <dbReference type="ARBA" id="ARBA00023125"/>
    </source>
</evidence>
<evidence type="ECO:0000256" key="2">
    <source>
        <dbReference type="ARBA" id="ARBA00022833"/>
    </source>
</evidence>
<dbReference type="GO" id="GO:0006355">
    <property type="term" value="P:regulation of DNA-templated transcription"/>
    <property type="evidence" value="ECO:0007669"/>
    <property type="project" value="InterPro"/>
</dbReference>
<evidence type="ECO:0000256" key="4">
    <source>
        <dbReference type="ARBA" id="ARBA00023242"/>
    </source>
</evidence>